<accession>A7I7G0</accession>
<dbReference type="STRING" id="456442.Mboo_1153"/>
<dbReference type="SUPFAM" id="SSF52218">
    <property type="entry name" value="Flavoproteins"/>
    <property type="match status" value="1"/>
</dbReference>
<dbReference type="Pfam" id="PF00258">
    <property type="entry name" value="Flavodoxin_1"/>
    <property type="match status" value="1"/>
</dbReference>
<dbReference type="InterPro" id="IPR008254">
    <property type="entry name" value="Flavodoxin/NO_synth"/>
</dbReference>
<dbReference type="PIRSF" id="PIRSF005243">
    <property type="entry name" value="ROO"/>
    <property type="match status" value="1"/>
</dbReference>
<dbReference type="InterPro" id="IPR016440">
    <property type="entry name" value="Rubredoxin-O_OxRdtase"/>
</dbReference>
<dbReference type="PANTHER" id="PTHR43717:SF1">
    <property type="entry name" value="ANAEROBIC NITRIC OXIDE REDUCTASE FLAVORUBREDOXIN"/>
    <property type="match status" value="1"/>
</dbReference>
<feature type="domain" description="Flavodoxin-like" evidence="1">
    <location>
        <begin position="252"/>
        <end position="399"/>
    </location>
</feature>
<evidence type="ECO:0000313" key="3">
    <source>
        <dbReference type="Proteomes" id="UP000002408"/>
    </source>
</evidence>
<proteinExistence type="predicted"/>
<dbReference type="AlphaFoldDB" id="A7I7G0"/>
<dbReference type="InterPro" id="IPR029039">
    <property type="entry name" value="Flavoprotein-like_sf"/>
</dbReference>
<dbReference type="GO" id="GO:0016491">
    <property type="term" value="F:oxidoreductase activity"/>
    <property type="evidence" value="ECO:0007669"/>
    <property type="project" value="InterPro"/>
</dbReference>
<dbReference type="Gene3D" id="3.60.15.10">
    <property type="entry name" value="Ribonuclease Z/Hydroxyacylglutathione hydrolase-like"/>
    <property type="match status" value="1"/>
</dbReference>
<dbReference type="RefSeq" id="WP_012106699.1">
    <property type="nucleotide sequence ID" value="NC_009712.1"/>
</dbReference>
<dbReference type="InterPro" id="IPR045761">
    <property type="entry name" value="ODP_dom"/>
</dbReference>
<dbReference type="SUPFAM" id="SSF56281">
    <property type="entry name" value="Metallo-hydrolase/oxidoreductase"/>
    <property type="match status" value="1"/>
</dbReference>
<dbReference type="GO" id="GO:0046872">
    <property type="term" value="F:metal ion binding"/>
    <property type="evidence" value="ECO:0007669"/>
    <property type="project" value="InterPro"/>
</dbReference>
<dbReference type="PANTHER" id="PTHR43717">
    <property type="entry name" value="ANAEROBIC NITRIC OXIDE REDUCTASE FLAVORUBREDOXIN"/>
    <property type="match status" value="1"/>
</dbReference>
<dbReference type="GO" id="GO:0010181">
    <property type="term" value="F:FMN binding"/>
    <property type="evidence" value="ECO:0007669"/>
    <property type="project" value="InterPro"/>
</dbReference>
<keyword evidence="3" id="KW-1185">Reference proteome</keyword>
<reference evidence="3" key="1">
    <citation type="journal article" date="2015" name="Microbiology">
        <title>Genome of Methanoregula boonei 6A8 reveals adaptations to oligotrophic peatland environments.</title>
        <authorList>
            <person name="Braeuer S."/>
            <person name="Cadillo-Quiroz H."/>
            <person name="Kyrpides N."/>
            <person name="Woyke T."/>
            <person name="Goodwin L."/>
            <person name="Detter C."/>
            <person name="Podell S."/>
            <person name="Yavitt J.B."/>
            <person name="Zinder S.H."/>
        </authorList>
    </citation>
    <scope>NUCLEOTIDE SEQUENCE [LARGE SCALE GENOMIC DNA]</scope>
    <source>
        <strain evidence="3">DSM 21154 / JCM 14090 / 6A8</strain>
    </source>
</reference>
<protein>
    <submittedName>
        <fullName evidence="2">Beta-lactamase domain protein</fullName>
    </submittedName>
</protein>
<evidence type="ECO:0000313" key="2">
    <source>
        <dbReference type="EMBL" id="ABS55671.1"/>
    </source>
</evidence>
<dbReference type="eggNOG" id="arCOG00509">
    <property type="taxonomic scope" value="Archaea"/>
</dbReference>
<dbReference type="Gene3D" id="3.40.50.360">
    <property type="match status" value="1"/>
</dbReference>
<dbReference type="InterPro" id="IPR001279">
    <property type="entry name" value="Metallo-B-lactamas"/>
</dbReference>
<dbReference type="CDD" id="cd07709">
    <property type="entry name" value="flavodiiron_proteins_MBL-fold"/>
    <property type="match status" value="1"/>
</dbReference>
<dbReference type="OrthoDB" id="6433at2157"/>
<organism evidence="2 3">
    <name type="scientific">Methanoregula boonei (strain DSM 21154 / JCM 14090 / 6A8)</name>
    <dbReference type="NCBI Taxonomy" id="456442"/>
    <lineage>
        <taxon>Archaea</taxon>
        <taxon>Methanobacteriati</taxon>
        <taxon>Methanobacteriota</taxon>
        <taxon>Stenosarchaea group</taxon>
        <taxon>Methanomicrobia</taxon>
        <taxon>Methanomicrobiales</taxon>
        <taxon>Methanoregulaceae</taxon>
        <taxon>Methanoregula</taxon>
    </lineage>
</organism>
<dbReference type="EMBL" id="CP000780">
    <property type="protein sequence ID" value="ABS55671.1"/>
    <property type="molecule type" value="Genomic_DNA"/>
</dbReference>
<dbReference type="PROSITE" id="PS50902">
    <property type="entry name" value="FLAVODOXIN_LIKE"/>
    <property type="match status" value="1"/>
</dbReference>
<dbReference type="Proteomes" id="UP000002408">
    <property type="component" value="Chromosome"/>
</dbReference>
<dbReference type="GO" id="GO:0009055">
    <property type="term" value="F:electron transfer activity"/>
    <property type="evidence" value="ECO:0007669"/>
    <property type="project" value="InterPro"/>
</dbReference>
<dbReference type="InterPro" id="IPR036866">
    <property type="entry name" value="RibonucZ/Hydroxyglut_hydro"/>
</dbReference>
<dbReference type="SMART" id="SM00849">
    <property type="entry name" value="Lactamase_B"/>
    <property type="match status" value="1"/>
</dbReference>
<dbReference type="GeneID" id="5409871"/>
<name>A7I7G0_METB6</name>
<gene>
    <name evidence="2" type="ordered locus">Mboo_1153</name>
</gene>
<sequence length="405" mass="44730">MKATKLAEGVYWVGAIDWNLRDYHGYTLPGTTYNAYLVVGKKHTALIDNTYPGHEFQMMERIKDIIDPKKIDIIVANHVEKDHSGALPMLTKLLPGVPIYCTEAAVTGFGKYYDTKGWNFKTVKSLDKIDLGGKTLVFVEAPMLHWPDSMFTYLAEDKILFPNDAFGQHIAGCERFDDELGKEASFAHAQKFFANLIVPLAPKVLKKLDEVTKLGIPISMVAPSHGIIWRSYAGDIITAYVNWSHGVAKNKVTIVYDTMHHSTDMMAQMLAEGVMAEGVAVKVCMLKDGRFEGTHRSNVVTEILDSKAVLVGSPTLQDEVYPTVADFLSYLHGVRPGRLTAKKIGFAFGSHGGQGGAIKIVTEGLKKAGIETINDGYEVLYKPDAAELAKLYELGREVARKVKTM</sequence>
<evidence type="ECO:0000259" key="1">
    <source>
        <dbReference type="PROSITE" id="PS50902"/>
    </source>
</evidence>
<dbReference type="HOGENOM" id="CLU_017490_0_0_2"/>
<dbReference type="KEGG" id="mbn:Mboo_1153"/>
<dbReference type="Pfam" id="PF19583">
    <property type="entry name" value="ODP"/>
    <property type="match status" value="1"/>
</dbReference>